<name>A0ABW7N4L0_9FLAO</name>
<comment type="caution">
    <text evidence="2">The sequence shown here is derived from an EMBL/GenBank/DDBJ whole genome shotgun (WGS) entry which is preliminary data.</text>
</comment>
<proteinExistence type="predicted"/>
<evidence type="ECO:0000313" key="2">
    <source>
        <dbReference type="EMBL" id="MFH6772827.1"/>
    </source>
</evidence>
<dbReference type="RefSeq" id="WP_344741692.1">
    <property type="nucleotide sequence ID" value="NZ_BAABAY010000006.1"/>
</dbReference>
<accession>A0ABW7N4L0</accession>
<gene>
    <name evidence="2" type="ORF">V8G58_12865</name>
</gene>
<dbReference type="InterPro" id="IPR019219">
    <property type="entry name" value="DUF2130"/>
</dbReference>
<sequence>MENQTQINCPECGNKINVNDILKHQIEESIKKEYQSKFFAQSQDLKKQQIEFEKKKEDYESELRSAKKELENSLKSKIKLELAEEQSELIQSMQEELKQKSDQVKELHKKEGEILKLKREMDEAISLVKLEAQKEINKLLKTERDNAKKEALNESELKIKEYEKQLADQKKLIEEMKRKHEQGSMQLQGEVQELAIEEWLQSKYPLDVISEIKKGANGADCLEIVNTRVHQNCGSIYYESKRTKNFSNSWIEKFKNDIREKNANIGVLVTEVLPNDMERMGLKDGIWICTYEEFKGLSAVLRESIINIHLNSVSQENKGDKMVMLYDFLTSNEFRLQVEGIVEGFTQMQIDLASEKNAMKRLWKKREKQIDKVITNTLNMHGAVKGIAGTAIQEIKLLDLDEKVIGINPFN</sequence>
<keyword evidence="1" id="KW-0175">Coiled coil</keyword>
<reference evidence="2 3" key="1">
    <citation type="submission" date="2024-02" db="EMBL/GenBank/DDBJ databases">
        <title>A Gaetbulibacter species isolated from tidal flats and genomic insights of their niches.</title>
        <authorList>
            <person name="Ye Y."/>
        </authorList>
    </citation>
    <scope>NUCLEOTIDE SEQUENCE [LARGE SCALE GENOMIC DNA]</scope>
    <source>
        <strain evidence="2 3">KYW382</strain>
    </source>
</reference>
<organism evidence="2 3">
    <name type="scientific">Gaetbulibacter aestuarii</name>
    <dbReference type="NCBI Taxonomy" id="1502358"/>
    <lineage>
        <taxon>Bacteria</taxon>
        <taxon>Pseudomonadati</taxon>
        <taxon>Bacteroidota</taxon>
        <taxon>Flavobacteriia</taxon>
        <taxon>Flavobacteriales</taxon>
        <taxon>Flavobacteriaceae</taxon>
        <taxon>Gaetbulibacter</taxon>
    </lineage>
</organism>
<evidence type="ECO:0000256" key="1">
    <source>
        <dbReference type="SAM" id="Coils"/>
    </source>
</evidence>
<keyword evidence="3" id="KW-1185">Reference proteome</keyword>
<dbReference type="EMBL" id="JBAWKB010000004">
    <property type="protein sequence ID" value="MFH6772827.1"/>
    <property type="molecule type" value="Genomic_DNA"/>
</dbReference>
<protein>
    <submittedName>
        <fullName evidence="2">DUF2130 domain-containing protein</fullName>
    </submittedName>
</protein>
<dbReference type="Proteomes" id="UP001610100">
    <property type="component" value="Unassembled WGS sequence"/>
</dbReference>
<evidence type="ECO:0000313" key="3">
    <source>
        <dbReference type="Proteomes" id="UP001610100"/>
    </source>
</evidence>
<feature type="coiled-coil region" evidence="1">
    <location>
        <begin position="42"/>
        <end position="179"/>
    </location>
</feature>
<dbReference type="Pfam" id="PF09903">
    <property type="entry name" value="DUF2130"/>
    <property type="match status" value="1"/>
</dbReference>